<evidence type="ECO:0000256" key="1">
    <source>
        <dbReference type="SAM" id="MobiDB-lite"/>
    </source>
</evidence>
<sequence length="159" mass="17752">MAPALRPVRSARQRQHITASSAAAQSPKPAGLGSAPGRKARRWSALRLLWRPRRPSFHLHRIRLTRGRIGLPGEQLIQETFCVPDGEDRDGVHAGAPFLATWRAEAQRHAAHLGLIVRERTACRRQQQSARLRNASEPEDVGFREARAGRLFEEPGRPG</sequence>
<evidence type="ECO:0000313" key="2">
    <source>
        <dbReference type="EMBL" id="CAH2397103.1"/>
    </source>
</evidence>
<keyword evidence="3" id="KW-1185">Reference proteome</keyword>
<dbReference type="Proteomes" id="UP001153050">
    <property type="component" value="Unassembled WGS sequence"/>
</dbReference>
<reference evidence="2 3" key="1">
    <citation type="submission" date="2022-03" db="EMBL/GenBank/DDBJ databases">
        <authorList>
            <person name="Brunel B."/>
        </authorList>
    </citation>
    <scope>NUCLEOTIDE SEQUENCE [LARGE SCALE GENOMIC DNA]</scope>
    <source>
        <strain evidence="2">STM5069sample</strain>
    </source>
</reference>
<feature type="region of interest" description="Disordered" evidence="1">
    <location>
        <begin position="129"/>
        <end position="159"/>
    </location>
</feature>
<accession>A0ABM9DLV9</accession>
<dbReference type="EMBL" id="CAKXZT010000070">
    <property type="protein sequence ID" value="CAH2397103.1"/>
    <property type="molecule type" value="Genomic_DNA"/>
</dbReference>
<proteinExistence type="predicted"/>
<comment type="caution">
    <text evidence="2">The sequence shown here is derived from an EMBL/GenBank/DDBJ whole genome shotgun (WGS) entry which is preliminary data.</text>
</comment>
<gene>
    <name evidence="2" type="ORF">MES5069_1610007</name>
</gene>
<name>A0ABM9DLV9_9HYPH</name>
<feature type="region of interest" description="Disordered" evidence="1">
    <location>
        <begin position="1"/>
        <end position="38"/>
    </location>
</feature>
<organism evidence="2 3">
    <name type="scientific">Mesorhizobium escarrei</name>
    <dbReference type="NCBI Taxonomy" id="666018"/>
    <lineage>
        <taxon>Bacteria</taxon>
        <taxon>Pseudomonadati</taxon>
        <taxon>Pseudomonadota</taxon>
        <taxon>Alphaproteobacteria</taxon>
        <taxon>Hyphomicrobiales</taxon>
        <taxon>Phyllobacteriaceae</taxon>
        <taxon>Mesorhizobium</taxon>
    </lineage>
</organism>
<protein>
    <submittedName>
        <fullName evidence="2">Uncharacterized protein</fullName>
    </submittedName>
</protein>
<feature type="compositionally biased region" description="Basic and acidic residues" evidence="1">
    <location>
        <begin position="141"/>
        <end position="159"/>
    </location>
</feature>
<evidence type="ECO:0000313" key="3">
    <source>
        <dbReference type="Proteomes" id="UP001153050"/>
    </source>
</evidence>